<organism evidence="1 2">
    <name type="scientific">Cyclotella atomus</name>
    <dbReference type="NCBI Taxonomy" id="382360"/>
    <lineage>
        <taxon>Eukaryota</taxon>
        <taxon>Sar</taxon>
        <taxon>Stramenopiles</taxon>
        <taxon>Ochrophyta</taxon>
        <taxon>Bacillariophyta</taxon>
        <taxon>Coscinodiscophyceae</taxon>
        <taxon>Thalassiosirophycidae</taxon>
        <taxon>Stephanodiscales</taxon>
        <taxon>Stephanodiscaceae</taxon>
        <taxon>Cyclotella</taxon>
    </lineage>
</organism>
<proteinExistence type="predicted"/>
<gene>
    <name evidence="1" type="ORF">ACHAWO_003952</name>
</gene>
<protein>
    <submittedName>
        <fullName evidence="1">Uncharacterized protein</fullName>
    </submittedName>
</protein>
<dbReference type="AlphaFoldDB" id="A0ABD3NL94"/>
<accession>A0ABD3NL94</accession>
<evidence type="ECO:0000313" key="2">
    <source>
        <dbReference type="Proteomes" id="UP001530400"/>
    </source>
</evidence>
<keyword evidence="2" id="KW-1185">Reference proteome</keyword>
<name>A0ABD3NL94_9STRA</name>
<dbReference type="EMBL" id="JALLPJ020001124">
    <property type="protein sequence ID" value="KAL3775987.1"/>
    <property type="molecule type" value="Genomic_DNA"/>
</dbReference>
<evidence type="ECO:0000313" key="1">
    <source>
        <dbReference type="EMBL" id="KAL3775987.1"/>
    </source>
</evidence>
<reference evidence="1 2" key="1">
    <citation type="submission" date="2024-10" db="EMBL/GenBank/DDBJ databases">
        <title>Updated reference genomes for cyclostephanoid diatoms.</title>
        <authorList>
            <person name="Roberts W.R."/>
            <person name="Alverson A.J."/>
        </authorList>
    </citation>
    <scope>NUCLEOTIDE SEQUENCE [LARGE SCALE GENOMIC DNA]</scope>
    <source>
        <strain evidence="1 2">AJA010-31</strain>
    </source>
</reference>
<comment type="caution">
    <text evidence="1">The sequence shown here is derived from an EMBL/GenBank/DDBJ whole genome shotgun (WGS) entry which is preliminary data.</text>
</comment>
<sequence length="439" mass="49235">MKANTSPMEVSDSWTSRVKEALGGPFKPQMTRAVILLAICEARRIMVNTNEAWPTLRPFQRKIAILHTALDLIYTLDFISDEDKSRIVSLAPKNKPDAKPIIARMALHRAEGLETEIQNKILGGIEKLMGEEMTHDEVCDAYVQNLFEEVTGKTGPHPPCWIFHRKPIFLVYRVYYQGLNVDSNLFETKAPRAVELPHSKPACLAAYVFSVWCPVHENLANRAVLDMNVEDCTEIQNSFVGHVTMEENDAGVGTEMKSNKKDAKMCYKSLLQHLMGLKLRLDLLNEVGCDDEGFTQDEIKSEKTKIFAALPPFAPVIAKTNRVDIMETKLRLQILQDLKKSNVFTRQCTKMMKAMFIGMAPLKVVEASIIGAKNRKANRLARKAARLDEQDANKKNVAAQTDLKMDDKVGNEKPIDEGWEVLDGMDDVNASVAGISMNS</sequence>
<dbReference type="Proteomes" id="UP001530400">
    <property type="component" value="Unassembled WGS sequence"/>
</dbReference>